<evidence type="ECO:0000313" key="9">
    <source>
        <dbReference type="EMBL" id="KAL0487858.1"/>
    </source>
</evidence>
<evidence type="ECO:0000256" key="3">
    <source>
        <dbReference type="ARBA" id="ARBA00022692"/>
    </source>
</evidence>
<feature type="transmembrane region" description="Helical" evidence="7">
    <location>
        <begin position="17"/>
        <end position="36"/>
    </location>
</feature>
<keyword evidence="10" id="KW-1185">Reference proteome</keyword>
<gene>
    <name evidence="9" type="ORF">AKO1_000067</name>
</gene>
<protein>
    <submittedName>
        <fullName evidence="9">2 TM domain-containing transmembrane protein</fullName>
    </submittedName>
</protein>
<feature type="compositionally biased region" description="Low complexity" evidence="6">
    <location>
        <begin position="96"/>
        <end position="123"/>
    </location>
</feature>
<feature type="region of interest" description="Disordered" evidence="6">
    <location>
        <begin position="91"/>
        <end position="123"/>
    </location>
</feature>
<proteinExistence type="inferred from homology"/>
<evidence type="ECO:0000256" key="1">
    <source>
        <dbReference type="ARBA" id="ARBA00004141"/>
    </source>
</evidence>
<keyword evidence="5 7" id="KW-0472">Membrane</keyword>
<comment type="caution">
    <text evidence="9">The sequence shown here is derived from an EMBL/GenBank/DDBJ whole genome shotgun (WGS) entry which is preliminary data.</text>
</comment>
<evidence type="ECO:0000256" key="7">
    <source>
        <dbReference type="SAM" id="Phobius"/>
    </source>
</evidence>
<dbReference type="Proteomes" id="UP001431209">
    <property type="component" value="Unassembled WGS sequence"/>
</dbReference>
<dbReference type="GO" id="GO:0016020">
    <property type="term" value="C:membrane"/>
    <property type="evidence" value="ECO:0007669"/>
    <property type="project" value="UniProtKB-SubCell"/>
</dbReference>
<evidence type="ECO:0000313" key="10">
    <source>
        <dbReference type="Proteomes" id="UP001431209"/>
    </source>
</evidence>
<dbReference type="PANTHER" id="PTHR21016:SF25">
    <property type="entry name" value="TM2 DOMAIN-CONTAINING PROTEIN DDB_G0277895-RELATED"/>
    <property type="match status" value="1"/>
</dbReference>
<comment type="subcellular location">
    <subcellularLocation>
        <location evidence="1">Membrane</location>
        <topology evidence="1">Multi-pass membrane protein</topology>
    </subcellularLocation>
</comment>
<sequence>MQATSVHQHYVEYKDTFVAYLLWFFLGFLGVHRFYLNDVVGGVIWLFTGALCGLGWIIDICLIPGMVESENQRLNAGRQTIVVTNNSPQYMPPQFMPQQYPQQNQYSPQNSNYNNPNVQPYYK</sequence>
<accession>A0AAW2ZER1</accession>
<evidence type="ECO:0000256" key="4">
    <source>
        <dbReference type="ARBA" id="ARBA00022989"/>
    </source>
</evidence>
<evidence type="ECO:0000256" key="6">
    <source>
        <dbReference type="SAM" id="MobiDB-lite"/>
    </source>
</evidence>
<dbReference type="EMBL" id="JAOPGA020001377">
    <property type="protein sequence ID" value="KAL0487858.1"/>
    <property type="molecule type" value="Genomic_DNA"/>
</dbReference>
<dbReference type="InterPro" id="IPR007829">
    <property type="entry name" value="TM2"/>
</dbReference>
<evidence type="ECO:0000256" key="5">
    <source>
        <dbReference type="ARBA" id="ARBA00023136"/>
    </source>
</evidence>
<evidence type="ECO:0000256" key="2">
    <source>
        <dbReference type="ARBA" id="ARBA00008284"/>
    </source>
</evidence>
<dbReference type="InterPro" id="IPR050932">
    <property type="entry name" value="TM2D1-3-like"/>
</dbReference>
<dbReference type="Pfam" id="PF05154">
    <property type="entry name" value="TM2"/>
    <property type="match status" value="1"/>
</dbReference>
<feature type="transmembrane region" description="Helical" evidence="7">
    <location>
        <begin position="42"/>
        <end position="63"/>
    </location>
</feature>
<name>A0AAW2ZER1_9EUKA</name>
<feature type="domain" description="TM2" evidence="8">
    <location>
        <begin position="14"/>
        <end position="60"/>
    </location>
</feature>
<keyword evidence="4 7" id="KW-1133">Transmembrane helix</keyword>
<evidence type="ECO:0000259" key="8">
    <source>
        <dbReference type="Pfam" id="PF05154"/>
    </source>
</evidence>
<keyword evidence="3 7" id="KW-0812">Transmembrane</keyword>
<dbReference type="AlphaFoldDB" id="A0AAW2ZER1"/>
<reference evidence="9 10" key="1">
    <citation type="submission" date="2024-03" db="EMBL/GenBank/DDBJ databases">
        <title>The Acrasis kona genome and developmental transcriptomes reveal deep origins of eukaryotic multicellular pathways.</title>
        <authorList>
            <person name="Sheikh S."/>
            <person name="Fu C.-J."/>
            <person name="Brown M.W."/>
            <person name="Baldauf S.L."/>
        </authorList>
    </citation>
    <scope>NUCLEOTIDE SEQUENCE [LARGE SCALE GENOMIC DNA]</scope>
    <source>
        <strain evidence="9 10">ATCC MYA-3509</strain>
    </source>
</reference>
<organism evidence="9 10">
    <name type="scientific">Acrasis kona</name>
    <dbReference type="NCBI Taxonomy" id="1008807"/>
    <lineage>
        <taxon>Eukaryota</taxon>
        <taxon>Discoba</taxon>
        <taxon>Heterolobosea</taxon>
        <taxon>Tetramitia</taxon>
        <taxon>Eutetramitia</taxon>
        <taxon>Acrasidae</taxon>
        <taxon>Acrasis</taxon>
    </lineage>
</organism>
<comment type="similarity">
    <text evidence="2">Belongs to the TM2 family.</text>
</comment>
<dbReference type="PANTHER" id="PTHR21016">
    <property type="entry name" value="BETA-AMYLOID BINDING PROTEIN-RELATED"/>
    <property type="match status" value="1"/>
</dbReference>